<gene>
    <name evidence="3" type="ORF">EAS64_15940</name>
</gene>
<sequence length="303" mass="32687">MSPGQPRWWEYEQSGPIAVEGGIKARSKRGAIGEQWWSRRFLAVLESYGMSGRLQRGRAYARRGQVIEFSLGTGKVTARVQGSRPQPYTVSITVLPLTSAQWREVESRLGSQALFRARLLAGEMPAEIEEVFAACGTPLFPRSSADLDMRCSCPDWGVPCKHLAAVCYVLAESFDDDPFEMLAWRGKGRDELLAALRGRTPAGLGQAGPAPPRGTVQGTSPVTALLADVTGPPLGDCLADFWSPGLSQARLRALPASPAAPPDLLLRLADPPPVQVRGTGLRDILAPVYARLGEQSAEAVQEE</sequence>
<evidence type="ECO:0000259" key="2">
    <source>
        <dbReference type="PROSITE" id="PS50966"/>
    </source>
</evidence>
<comment type="caution">
    <text evidence="3">The sequence shown here is derived from an EMBL/GenBank/DDBJ whole genome shotgun (WGS) entry which is preliminary data.</text>
</comment>
<dbReference type="PROSITE" id="PS50966">
    <property type="entry name" value="ZF_SWIM"/>
    <property type="match status" value="1"/>
</dbReference>
<dbReference type="Pfam" id="PF04434">
    <property type="entry name" value="SWIM"/>
    <property type="match status" value="1"/>
</dbReference>
<dbReference type="InterPro" id="IPR007527">
    <property type="entry name" value="Znf_SWIM"/>
</dbReference>
<dbReference type="AlphaFoldDB" id="A0A6P2BXX7"/>
<protein>
    <recommendedName>
        <fullName evidence="2">SWIM-type domain-containing protein</fullName>
    </recommendedName>
</protein>
<reference evidence="3 4" key="1">
    <citation type="submission" date="2018-11" db="EMBL/GenBank/DDBJ databases">
        <title>Trebonia kvetii gen.nov., sp.nov., a novel acidophilic actinobacterium, and proposal of the new actinobacterial family Treboniaceae fam. nov.</title>
        <authorList>
            <person name="Rapoport D."/>
            <person name="Sagova-Mareckova M."/>
            <person name="Sedlacek I."/>
            <person name="Provaznik J."/>
            <person name="Kralova S."/>
            <person name="Pavlinic D."/>
            <person name="Benes V."/>
            <person name="Kopecky J."/>
        </authorList>
    </citation>
    <scope>NUCLEOTIDE SEQUENCE [LARGE SCALE GENOMIC DNA]</scope>
    <source>
        <strain evidence="3 4">15Tr583</strain>
    </source>
</reference>
<feature type="domain" description="SWIM-type" evidence="2">
    <location>
        <begin position="143"/>
        <end position="171"/>
    </location>
</feature>
<keyword evidence="1" id="KW-0862">Zinc</keyword>
<accession>A0A6P2BXX7</accession>
<dbReference type="EMBL" id="RPFW01000003">
    <property type="protein sequence ID" value="TVZ03924.1"/>
    <property type="molecule type" value="Genomic_DNA"/>
</dbReference>
<dbReference type="RefSeq" id="WP_145853794.1">
    <property type="nucleotide sequence ID" value="NZ_RPFW01000003.1"/>
</dbReference>
<proteinExistence type="predicted"/>
<name>A0A6P2BXX7_9ACTN</name>
<dbReference type="GO" id="GO:0008270">
    <property type="term" value="F:zinc ion binding"/>
    <property type="evidence" value="ECO:0007669"/>
    <property type="project" value="UniProtKB-KW"/>
</dbReference>
<evidence type="ECO:0000313" key="4">
    <source>
        <dbReference type="Proteomes" id="UP000460272"/>
    </source>
</evidence>
<dbReference type="PANTHER" id="PTHR38133">
    <property type="entry name" value="SLR1429 PROTEIN"/>
    <property type="match status" value="1"/>
</dbReference>
<keyword evidence="1" id="KW-0479">Metal-binding</keyword>
<keyword evidence="4" id="KW-1185">Reference proteome</keyword>
<evidence type="ECO:0000256" key="1">
    <source>
        <dbReference type="PROSITE-ProRule" id="PRU00325"/>
    </source>
</evidence>
<dbReference type="Proteomes" id="UP000460272">
    <property type="component" value="Unassembled WGS sequence"/>
</dbReference>
<keyword evidence="1" id="KW-0863">Zinc-finger</keyword>
<organism evidence="3 4">
    <name type="scientific">Trebonia kvetii</name>
    <dbReference type="NCBI Taxonomy" id="2480626"/>
    <lineage>
        <taxon>Bacteria</taxon>
        <taxon>Bacillati</taxon>
        <taxon>Actinomycetota</taxon>
        <taxon>Actinomycetes</taxon>
        <taxon>Streptosporangiales</taxon>
        <taxon>Treboniaceae</taxon>
        <taxon>Trebonia</taxon>
    </lineage>
</organism>
<dbReference type="OrthoDB" id="188274at2"/>
<evidence type="ECO:0000313" key="3">
    <source>
        <dbReference type="EMBL" id="TVZ03924.1"/>
    </source>
</evidence>
<dbReference type="PANTHER" id="PTHR38133:SF1">
    <property type="entry name" value="SLR1429 PROTEIN"/>
    <property type="match status" value="1"/>
</dbReference>